<dbReference type="Proteomes" id="UP001385951">
    <property type="component" value="Unassembled WGS sequence"/>
</dbReference>
<dbReference type="InterPro" id="IPR036404">
    <property type="entry name" value="Jacalin-like_lectin_dom_sf"/>
</dbReference>
<dbReference type="Pfam" id="PF01419">
    <property type="entry name" value="Jacalin"/>
    <property type="match status" value="1"/>
</dbReference>
<feature type="domain" description="Jacalin-type lectin" evidence="2">
    <location>
        <begin position="18"/>
        <end position="152"/>
    </location>
</feature>
<reference evidence="3 4" key="1">
    <citation type="submission" date="2022-09" db="EMBL/GenBank/DDBJ databases">
        <authorList>
            <person name="Palmer J.M."/>
        </authorList>
    </citation>
    <scope>NUCLEOTIDE SEQUENCE [LARGE SCALE GENOMIC DNA]</scope>
    <source>
        <strain evidence="3 4">DSM 7382</strain>
    </source>
</reference>
<accession>A0AAW0GSB1</accession>
<protein>
    <recommendedName>
        <fullName evidence="2">Jacalin-type lectin domain-containing protein</fullName>
    </recommendedName>
</protein>
<evidence type="ECO:0000313" key="3">
    <source>
        <dbReference type="EMBL" id="KAK7692424.1"/>
    </source>
</evidence>
<keyword evidence="4" id="KW-1185">Reference proteome</keyword>
<organism evidence="3 4">
    <name type="scientific">Cerrena zonata</name>
    <dbReference type="NCBI Taxonomy" id="2478898"/>
    <lineage>
        <taxon>Eukaryota</taxon>
        <taxon>Fungi</taxon>
        <taxon>Dikarya</taxon>
        <taxon>Basidiomycota</taxon>
        <taxon>Agaricomycotina</taxon>
        <taxon>Agaricomycetes</taxon>
        <taxon>Polyporales</taxon>
        <taxon>Cerrenaceae</taxon>
        <taxon>Cerrena</taxon>
    </lineage>
</organism>
<evidence type="ECO:0000313" key="4">
    <source>
        <dbReference type="Proteomes" id="UP001385951"/>
    </source>
</evidence>
<dbReference type="PANTHER" id="PTHR47293">
    <property type="entry name" value="JACALIN-RELATED LECTIN 3"/>
    <property type="match status" value="1"/>
</dbReference>
<evidence type="ECO:0000256" key="1">
    <source>
        <dbReference type="SAM" id="MobiDB-lite"/>
    </source>
</evidence>
<comment type="caution">
    <text evidence="3">The sequence shown here is derived from an EMBL/GenBank/DDBJ whole genome shotgun (WGS) entry which is preliminary data.</text>
</comment>
<sequence>MSTPTQSPTFGNAGTPSFNDLTSAGPNITRISKIIVNYGEVLDGLTITYETASGPKTETHGGRTGNEVTVTLSADENIVGVCGNYGFQSSVYGTTSINQLQFIIVNKSTGIARIAGPFAPTRTSTAFRVIGEVVAFAGSLNSNGRFIQALSCYTK</sequence>
<dbReference type="EMBL" id="JASBNA010000004">
    <property type="protein sequence ID" value="KAK7692424.1"/>
    <property type="molecule type" value="Genomic_DNA"/>
</dbReference>
<gene>
    <name evidence="3" type="ORF">QCA50_004049</name>
</gene>
<dbReference type="AlphaFoldDB" id="A0AAW0GSB1"/>
<proteinExistence type="predicted"/>
<feature type="region of interest" description="Disordered" evidence="1">
    <location>
        <begin position="1"/>
        <end position="22"/>
    </location>
</feature>
<evidence type="ECO:0000259" key="2">
    <source>
        <dbReference type="Pfam" id="PF01419"/>
    </source>
</evidence>
<name>A0AAW0GSB1_9APHY</name>
<dbReference type="InterPro" id="IPR001229">
    <property type="entry name" value="Jacalin-like_lectin_dom"/>
</dbReference>
<dbReference type="PANTHER" id="PTHR47293:SF15">
    <property type="entry name" value="JACALIN-RELATED LECTIN 19"/>
    <property type="match status" value="1"/>
</dbReference>
<dbReference type="SUPFAM" id="SSF51101">
    <property type="entry name" value="Mannose-binding lectins"/>
    <property type="match status" value="1"/>
</dbReference>
<dbReference type="Gene3D" id="2.100.10.30">
    <property type="entry name" value="Jacalin-like lectin domain"/>
    <property type="match status" value="1"/>
</dbReference>